<gene>
    <name evidence="2" type="ORF">CRHIZ90672A_00003303</name>
</gene>
<protein>
    <recommendedName>
        <fullName evidence="1">AB hydrolase-1 domain-containing protein</fullName>
    </recommendedName>
</protein>
<dbReference type="InterPro" id="IPR052897">
    <property type="entry name" value="Sec-Metab_Biosynth_Hydrolase"/>
</dbReference>
<keyword evidence="3" id="KW-1185">Reference proteome</keyword>
<evidence type="ECO:0000313" key="2">
    <source>
        <dbReference type="EMBL" id="CAH0030062.1"/>
    </source>
</evidence>
<comment type="caution">
    <text evidence="2">The sequence shown here is derived from an EMBL/GenBank/DDBJ whole genome shotgun (WGS) entry which is preliminary data.</text>
</comment>
<dbReference type="EMBL" id="CABFNQ020000740">
    <property type="protein sequence ID" value="CAH0030062.1"/>
    <property type="molecule type" value="Genomic_DNA"/>
</dbReference>
<dbReference type="InterPro" id="IPR029058">
    <property type="entry name" value="AB_hydrolase_fold"/>
</dbReference>
<sequence length="249" mass="27003">MTTVVIVPGSFSIPRAYDSFVQDLEKSGIRAVVVKLASVGRKETPGTLSDDVDAISEVVTPLLDAGQEVVLLTHSYGGVPGSQSLEKLSDKARRANGGHGVKKIIYMASVILPVGTSNMDATRASIPEWMTFEEHYMVLDTAEVAKITFSDMPAEEGLALATKNMDVHSIASFEEKLRYPGYNDVDEIHYILCEEDKVIPPQFQEAMLELLKASTGKDSIVHRLKSGHAPSTSQSGNVVDIVKKVIEGK</sequence>
<dbReference type="SUPFAM" id="SSF53474">
    <property type="entry name" value="alpha/beta-Hydrolases"/>
    <property type="match status" value="1"/>
</dbReference>
<dbReference type="PANTHER" id="PTHR37017:SF13">
    <property type="entry name" value="AB HYDROLASE-1 DOMAIN-CONTAINING PROTEIN"/>
    <property type="match status" value="1"/>
</dbReference>
<feature type="domain" description="AB hydrolase-1" evidence="1">
    <location>
        <begin position="4"/>
        <end position="240"/>
    </location>
</feature>
<organism evidence="2 3">
    <name type="scientific">Clonostachys rhizophaga</name>
    <dbReference type="NCBI Taxonomy" id="160324"/>
    <lineage>
        <taxon>Eukaryota</taxon>
        <taxon>Fungi</taxon>
        <taxon>Dikarya</taxon>
        <taxon>Ascomycota</taxon>
        <taxon>Pezizomycotina</taxon>
        <taxon>Sordariomycetes</taxon>
        <taxon>Hypocreomycetidae</taxon>
        <taxon>Hypocreales</taxon>
        <taxon>Bionectriaceae</taxon>
        <taxon>Clonostachys</taxon>
    </lineage>
</organism>
<accession>A0A9N9VSR5</accession>
<dbReference type="Pfam" id="PF12697">
    <property type="entry name" value="Abhydrolase_6"/>
    <property type="match status" value="1"/>
</dbReference>
<evidence type="ECO:0000259" key="1">
    <source>
        <dbReference type="Pfam" id="PF12697"/>
    </source>
</evidence>
<dbReference type="PANTHER" id="PTHR37017">
    <property type="entry name" value="AB HYDROLASE-1 DOMAIN-CONTAINING PROTEIN-RELATED"/>
    <property type="match status" value="1"/>
</dbReference>
<dbReference type="AlphaFoldDB" id="A0A9N9VSR5"/>
<evidence type="ECO:0000313" key="3">
    <source>
        <dbReference type="Proteomes" id="UP000696573"/>
    </source>
</evidence>
<dbReference type="Gene3D" id="3.40.50.1820">
    <property type="entry name" value="alpha/beta hydrolase"/>
    <property type="match status" value="1"/>
</dbReference>
<dbReference type="OrthoDB" id="1263307at2759"/>
<proteinExistence type="predicted"/>
<name>A0A9N9VSR5_9HYPO</name>
<reference evidence="2" key="1">
    <citation type="submission" date="2021-10" db="EMBL/GenBank/DDBJ databases">
        <authorList>
            <person name="Piombo E."/>
        </authorList>
    </citation>
    <scope>NUCLEOTIDE SEQUENCE</scope>
</reference>
<dbReference type="InterPro" id="IPR000073">
    <property type="entry name" value="AB_hydrolase_1"/>
</dbReference>
<dbReference type="Proteomes" id="UP000696573">
    <property type="component" value="Unassembled WGS sequence"/>
</dbReference>